<proteinExistence type="predicted"/>
<dbReference type="Proteomes" id="UP000095282">
    <property type="component" value="Unplaced"/>
</dbReference>
<protein>
    <submittedName>
        <fullName evidence="2">NR LBD domain-containing protein</fullName>
    </submittedName>
</protein>
<dbReference type="AlphaFoldDB" id="A0A1I7UGE7"/>
<sequence length="188" mass="22302">MDLLDRKLEFGQMRMSSAHHILDTWSQDSSFEEFRQRCRHLIKLFGKFEKLYNEDVADNNLKIAPTKLIEASGALLDFSEAVQLLYVAYNLPFDYSILQTRIMQKCHLIQTRMNQILSKIGKYQERSLWKRMFKSMPSLDDHYDSLKYLVDQLKDLVKYLSLPASQQFDQTLIEQFRLLSTEILQDHL</sequence>
<evidence type="ECO:0000313" key="1">
    <source>
        <dbReference type="Proteomes" id="UP000095282"/>
    </source>
</evidence>
<evidence type="ECO:0000313" key="2">
    <source>
        <dbReference type="WBParaSite" id="Csp11.Scaffold629.g9064.t2"/>
    </source>
</evidence>
<reference evidence="2" key="1">
    <citation type="submission" date="2016-11" db="UniProtKB">
        <authorList>
            <consortium name="WormBaseParasite"/>
        </authorList>
    </citation>
    <scope>IDENTIFICATION</scope>
</reference>
<name>A0A1I7UGE7_9PELO</name>
<keyword evidence="1" id="KW-1185">Reference proteome</keyword>
<accession>A0A1I7UGE7</accession>
<organism evidence="1 2">
    <name type="scientific">Caenorhabditis tropicalis</name>
    <dbReference type="NCBI Taxonomy" id="1561998"/>
    <lineage>
        <taxon>Eukaryota</taxon>
        <taxon>Metazoa</taxon>
        <taxon>Ecdysozoa</taxon>
        <taxon>Nematoda</taxon>
        <taxon>Chromadorea</taxon>
        <taxon>Rhabditida</taxon>
        <taxon>Rhabditina</taxon>
        <taxon>Rhabditomorpha</taxon>
        <taxon>Rhabditoidea</taxon>
        <taxon>Rhabditidae</taxon>
        <taxon>Peloderinae</taxon>
        <taxon>Caenorhabditis</taxon>
    </lineage>
</organism>
<dbReference type="WBParaSite" id="Csp11.Scaffold629.g9064.t2">
    <property type="protein sequence ID" value="Csp11.Scaffold629.g9064.t2"/>
    <property type="gene ID" value="Csp11.Scaffold629.g9064"/>
</dbReference>